<dbReference type="PANTHER" id="PTHR10088">
    <property type="entry name" value="GLUCOKINASE REGULATORY PROTEIN"/>
    <property type="match status" value="1"/>
</dbReference>
<dbReference type="InterPro" id="IPR046348">
    <property type="entry name" value="SIS_dom_sf"/>
</dbReference>
<keyword evidence="1 4" id="KW-0456">Lyase</keyword>
<dbReference type="InterPro" id="IPR001347">
    <property type="entry name" value="SIS_dom"/>
</dbReference>
<reference evidence="4 5" key="1">
    <citation type="submission" date="2024-04" db="EMBL/GenBank/DDBJ databases">
        <title>Kosakonia calanthae sp. nov., a halophilic bacterium isolated from leaves of Calanthe tiplacata.</title>
        <authorList>
            <person name="Wu P."/>
        </authorList>
    </citation>
    <scope>NUCLEOTIDE SEQUENCE [LARGE SCALE GENOMIC DNA]</scope>
    <source>
        <strain evidence="4 5">BYX6</strain>
    </source>
</reference>
<dbReference type="InterPro" id="IPR040190">
    <property type="entry name" value="MURQ/GCKR"/>
</dbReference>
<dbReference type="RefSeq" id="WP_342325093.1">
    <property type="nucleotide sequence ID" value="NZ_CP151800.1"/>
</dbReference>
<dbReference type="CDD" id="cd05007">
    <property type="entry name" value="SIS_Etherase"/>
    <property type="match status" value="1"/>
</dbReference>
<dbReference type="InterPro" id="IPR005488">
    <property type="entry name" value="Etherase_MurQ"/>
</dbReference>
<evidence type="ECO:0000259" key="3">
    <source>
        <dbReference type="PROSITE" id="PS51464"/>
    </source>
</evidence>
<dbReference type="EMBL" id="CP151800">
    <property type="protein sequence ID" value="WZW00202.1"/>
    <property type="molecule type" value="Genomic_DNA"/>
</dbReference>
<dbReference type="SUPFAM" id="SSF53697">
    <property type="entry name" value="SIS domain"/>
    <property type="match status" value="1"/>
</dbReference>
<dbReference type="Pfam" id="PF13580">
    <property type="entry name" value="SIS_2"/>
    <property type="match status" value="1"/>
</dbReference>
<dbReference type="PANTHER" id="PTHR10088:SF4">
    <property type="entry name" value="GLUCOKINASE REGULATORY PROTEIN"/>
    <property type="match status" value="1"/>
</dbReference>
<evidence type="ECO:0000313" key="4">
    <source>
        <dbReference type="EMBL" id="WZW00202.1"/>
    </source>
</evidence>
<feature type="domain" description="SIS" evidence="3">
    <location>
        <begin position="57"/>
        <end position="217"/>
    </location>
</feature>
<gene>
    <name evidence="4" type="ORF">AAEY27_10100</name>
</gene>
<organism evidence="4 5">
    <name type="scientific">Kosakonia calanthes</name>
    <dbReference type="NCBI Taxonomy" id="3139408"/>
    <lineage>
        <taxon>Bacteria</taxon>
        <taxon>Pseudomonadati</taxon>
        <taxon>Pseudomonadota</taxon>
        <taxon>Gammaproteobacteria</taxon>
        <taxon>Enterobacterales</taxon>
        <taxon>Enterobacteriaceae</taxon>
        <taxon>Kosakonia</taxon>
    </lineage>
</organism>
<protein>
    <submittedName>
        <fullName evidence="4">N-acetylmuramic acid 6-phosphate etherase</fullName>
        <ecNumber evidence="4">4.2.1.126</ecNumber>
    </submittedName>
</protein>
<dbReference type="EC" id="4.2.1.126" evidence="4"/>
<dbReference type="GO" id="GO:0016829">
    <property type="term" value="F:lyase activity"/>
    <property type="evidence" value="ECO:0007669"/>
    <property type="project" value="UniProtKB-KW"/>
</dbReference>
<name>A0ABZ3BAN2_9ENTR</name>
<keyword evidence="2" id="KW-0119">Carbohydrate metabolism</keyword>
<dbReference type="NCBIfam" id="NF003915">
    <property type="entry name" value="PRK05441.1"/>
    <property type="match status" value="1"/>
</dbReference>
<evidence type="ECO:0000256" key="1">
    <source>
        <dbReference type="ARBA" id="ARBA00023239"/>
    </source>
</evidence>
<accession>A0ABZ3BAN2</accession>
<keyword evidence="5" id="KW-1185">Reference proteome</keyword>
<proteinExistence type="predicted"/>
<dbReference type="PROSITE" id="PS51464">
    <property type="entry name" value="SIS"/>
    <property type="match status" value="1"/>
</dbReference>
<sequence>MSSKPNGSMTERRNPRSTDIDRLATLDMLALIHQEDKYVAEAITACLPEIARLVDNASATVHQGGRVVLVGAGASGLAALQTARDFAPDNHHDVIGLLAGGAQAKGPEQARAAADYARGIADLRAIDFNPRDMLVALSVSGKTPWTSGALRHAWSLGARVALITRTQQSEAAQLADILLAPDAGAEVVSGFNEPKARLAQQQILTMLATGLAIRTGRVFSNLRVDVQASDTHWAERQIAIVMAATQCSRDQAKSALASANHHCRSAILMLLTGLDAAHAQALLAENNGHLRVALHEAKTEFAG</sequence>
<dbReference type="Gene3D" id="1.10.8.1080">
    <property type="match status" value="1"/>
</dbReference>
<dbReference type="Proteomes" id="UP001466893">
    <property type="component" value="Chromosome"/>
</dbReference>
<evidence type="ECO:0000313" key="5">
    <source>
        <dbReference type="Proteomes" id="UP001466893"/>
    </source>
</evidence>
<evidence type="ECO:0000256" key="2">
    <source>
        <dbReference type="ARBA" id="ARBA00023277"/>
    </source>
</evidence>
<dbReference type="Gene3D" id="3.40.50.10490">
    <property type="entry name" value="Glucose-6-phosphate isomerase like protein, domain 1"/>
    <property type="match status" value="1"/>
</dbReference>